<proteinExistence type="predicted"/>
<reference evidence="1" key="1">
    <citation type="submission" date="2021-05" db="EMBL/GenBank/DDBJ databases">
        <authorList>
            <person name="Alioto T."/>
            <person name="Alioto T."/>
            <person name="Gomez Garrido J."/>
        </authorList>
    </citation>
    <scope>NUCLEOTIDE SEQUENCE</scope>
</reference>
<accession>A0A8D8QTQ7</accession>
<dbReference type="EMBL" id="HBUF01096385">
    <property type="protein sequence ID" value="CAG6636927.1"/>
    <property type="molecule type" value="Transcribed_RNA"/>
</dbReference>
<dbReference type="AlphaFoldDB" id="A0A8D8QTQ7"/>
<evidence type="ECO:0000313" key="1">
    <source>
        <dbReference type="EMBL" id="CAG6636927.1"/>
    </source>
</evidence>
<protein>
    <submittedName>
        <fullName evidence="1">Uncharacterized protein</fullName>
    </submittedName>
</protein>
<name>A0A8D8QTQ7_9HEMI</name>
<sequence length="121" mass="13145">MSNRLVRLPSVSRVSCPVSSTSGTKPIVFRNISAVIKSSTVSMEPMRLIAIFANAHREISSAIHRTVFVFPRRRNATATLTVATTRTRRTVVLRRGPALAALPVNLTSSDVLTDRSVSTPS</sequence>
<organism evidence="1">
    <name type="scientific">Cacopsylla melanoneura</name>
    <dbReference type="NCBI Taxonomy" id="428564"/>
    <lineage>
        <taxon>Eukaryota</taxon>
        <taxon>Metazoa</taxon>
        <taxon>Ecdysozoa</taxon>
        <taxon>Arthropoda</taxon>
        <taxon>Hexapoda</taxon>
        <taxon>Insecta</taxon>
        <taxon>Pterygota</taxon>
        <taxon>Neoptera</taxon>
        <taxon>Paraneoptera</taxon>
        <taxon>Hemiptera</taxon>
        <taxon>Sternorrhyncha</taxon>
        <taxon>Psylloidea</taxon>
        <taxon>Psyllidae</taxon>
        <taxon>Psyllinae</taxon>
        <taxon>Cacopsylla</taxon>
    </lineage>
</organism>